<dbReference type="Proteomes" id="UP000002432">
    <property type="component" value="Chromosome"/>
</dbReference>
<proteinExistence type="predicted"/>
<evidence type="ECO:0000259" key="1">
    <source>
        <dbReference type="SMART" id="SM00471"/>
    </source>
</evidence>
<reference evidence="2 3" key="1">
    <citation type="journal article" date="2009" name="Appl. Environ. Microbiol.">
        <title>Three genomes from the phylum Acidobacteria provide insight into the lifestyles of these microorganisms in soils.</title>
        <authorList>
            <person name="Ward N.L."/>
            <person name="Challacombe J.F."/>
            <person name="Janssen P.H."/>
            <person name="Henrissat B."/>
            <person name="Coutinho P.M."/>
            <person name="Wu M."/>
            <person name="Xie G."/>
            <person name="Haft D.H."/>
            <person name="Sait M."/>
            <person name="Badger J."/>
            <person name="Barabote R.D."/>
            <person name="Bradley B."/>
            <person name="Brettin T.S."/>
            <person name="Brinkac L.M."/>
            <person name="Bruce D."/>
            <person name="Creasy T."/>
            <person name="Daugherty S.C."/>
            <person name="Davidsen T.M."/>
            <person name="DeBoy R.T."/>
            <person name="Detter J.C."/>
            <person name="Dodson R.J."/>
            <person name="Durkin A.S."/>
            <person name="Ganapathy A."/>
            <person name="Gwinn-Giglio M."/>
            <person name="Han C.S."/>
            <person name="Khouri H."/>
            <person name="Kiss H."/>
            <person name="Kothari S.P."/>
            <person name="Madupu R."/>
            <person name="Nelson K.E."/>
            <person name="Nelson W.C."/>
            <person name="Paulsen I."/>
            <person name="Penn K."/>
            <person name="Ren Q."/>
            <person name="Rosovitz M.J."/>
            <person name="Selengut J.D."/>
            <person name="Shrivastava S."/>
            <person name="Sullivan S.A."/>
            <person name="Tapia R."/>
            <person name="Thompson L.S."/>
            <person name="Watkins K.L."/>
            <person name="Yang Q."/>
            <person name="Yu C."/>
            <person name="Zafar N."/>
            <person name="Zhou L."/>
            <person name="Kuske C.R."/>
        </authorList>
    </citation>
    <scope>NUCLEOTIDE SEQUENCE [LARGE SCALE GENOMIC DNA]</scope>
    <source>
        <strain evidence="2 3">Ellin345</strain>
    </source>
</reference>
<evidence type="ECO:0000313" key="2">
    <source>
        <dbReference type="EMBL" id="ABF41340.1"/>
    </source>
</evidence>
<dbReference type="GO" id="GO:0008893">
    <property type="term" value="F:guanosine-3',5'-bis(diphosphate) 3'-diphosphatase activity"/>
    <property type="evidence" value="ECO:0007669"/>
    <property type="project" value="TreeGrafter"/>
</dbReference>
<accession>Q1IP60</accession>
<sequence>MPPAAPNQPFGPKFDEALLLAHDLHRHDIRKGTGRPYISHLLGVCSLVVDYGGDEEMAIAALLHDAVEDHGGRPMLEQIRERFGDRVAHIVDGCTDSYVLDASQKEPWLQRKQEYLARIVHEDTDTRLVSAADKLYNARTIVRDLRLEGLTALDRFNGGRKNTVWYYDELVHAYRHAGTNDLVEELANVVDEMKRLTGYNRPAEMPRIASQEPC</sequence>
<dbReference type="InterPro" id="IPR003607">
    <property type="entry name" value="HD/PDEase_dom"/>
</dbReference>
<dbReference type="KEGG" id="aba:Acid345_2339"/>
<name>Q1IP60_KORVE</name>
<feature type="domain" description="HD/PDEase" evidence="1">
    <location>
        <begin position="33"/>
        <end position="147"/>
    </location>
</feature>
<evidence type="ECO:0000313" key="3">
    <source>
        <dbReference type="Proteomes" id="UP000002432"/>
    </source>
</evidence>
<dbReference type="Pfam" id="PF13328">
    <property type="entry name" value="HD_4"/>
    <property type="match status" value="1"/>
</dbReference>
<dbReference type="SMART" id="SM00471">
    <property type="entry name" value="HDc"/>
    <property type="match status" value="1"/>
</dbReference>
<dbReference type="Gene3D" id="1.10.3210.10">
    <property type="entry name" value="Hypothetical protein af1432"/>
    <property type="match status" value="1"/>
</dbReference>
<dbReference type="EMBL" id="CP000360">
    <property type="protein sequence ID" value="ABF41340.1"/>
    <property type="molecule type" value="Genomic_DNA"/>
</dbReference>
<dbReference type="AlphaFoldDB" id="Q1IP60"/>
<dbReference type="SUPFAM" id="SSF109604">
    <property type="entry name" value="HD-domain/PDEase-like"/>
    <property type="match status" value="1"/>
</dbReference>
<dbReference type="EnsemblBacteria" id="ABF41340">
    <property type="protein sequence ID" value="ABF41340"/>
    <property type="gene ID" value="Acid345_2339"/>
</dbReference>
<dbReference type="OrthoDB" id="9802385at2"/>
<organism evidence="2 3">
    <name type="scientific">Koribacter versatilis (strain Ellin345)</name>
    <dbReference type="NCBI Taxonomy" id="204669"/>
    <lineage>
        <taxon>Bacteria</taxon>
        <taxon>Pseudomonadati</taxon>
        <taxon>Acidobacteriota</taxon>
        <taxon>Terriglobia</taxon>
        <taxon>Terriglobales</taxon>
        <taxon>Candidatus Korobacteraceae</taxon>
        <taxon>Candidatus Korobacter</taxon>
    </lineage>
</organism>
<dbReference type="STRING" id="204669.Acid345_2339"/>
<gene>
    <name evidence="2" type="ordered locus">Acid345_2339</name>
</gene>
<dbReference type="PANTHER" id="PTHR46246:SF1">
    <property type="entry name" value="GUANOSINE-3',5'-BIS(DIPHOSPHATE) 3'-PYROPHOSPHOHYDROLASE MESH1"/>
    <property type="match status" value="1"/>
</dbReference>
<dbReference type="HOGENOM" id="CLU_084517_2_1_0"/>
<dbReference type="InterPro" id="IPR052194">
    <property type="entry name" value="MESH1"/>
</dbReference>
<dbReference type="PANTHER" id="PTHR46246">
    <property type="entry name" value="GUANOSINE-3',5'-BIS(DIPHOSPHATE) 3'-PYROPHOSPHOHYDROLASE MESH1"/>
    <property type="match status" value="1"/>
</dbReference>
<dbReference type="eggNOG" id="COG0317">
    <property type="taxonomic scope" value="Bacteria"/>
</dbReference>
<dbReference type="CDD" id="cd00077">
    <property type="entry name" value="HDc"/>
    <property type="match status" value="1"/>
</dbReference>
<keyword evidence="3" id="KW-1185">Reference proteome</keyword>
<protein>
    <submittedName>
        <fullName evidence="2">Metal dependent phosphohydrolase</fullName>
    </submittedName>
</protein>